<feature type="domain" description="EF-hand" evidence="11">
    <location>
        <begin position="186"/>
        <end position="221"/>
    </location>
</feature>
<feature type="chain" id="PRO_5043642946" description="Follistatin-related protein 1" evidence="10">
    <location>
        <begin position="16"/>
        <end position="335"/>
    </location>
</feature>
<dbReference type="EMBL" id="JARKIK010000057">
    <property type="protein sequence ID" value="KAK8732369.1"/>
    <property type="molecule type" value="Genomic_DNA"/>
</dbReference>
<dbReference type="Gene3D" id="1.10.238.10">
    <property type="entry name" value="EF-hand"/>
    <property type="match status" value="1"/>
</dbReference>
<evidence type="ECO:0000256" key="10">
    <source>
        <dbReference type="SAM" id="SignalP"/>
    </source>
</evidence>
<dbReference type="SMART" id="SM00280">
    <property type="entry name" value="KAZAL"/>
    <property type="match status" value="1"/>
</dbReference>
<dbReference type="SUPFAM" id="SSF100895">
    <property type="entry name" value="Kazal-type serine protease inhibitors"/>
    <property type="match status" value="1"/>
</dbReference>
<gene>
    <name evidence="13" type="ORF">OTU49_007057</name>
</gene>
<evidence type="ECO:0000256" key="1">
    <source>
        <dbReference type="ARBA" id="ARBA00019697"/>
    </source>
</evidence>
<evidence type="ECO:0000259" key="12">
    <source>
        <dbReference type="PROSITE" id="PS51465"/>
    </source>
</evidence>
<dbReference type="Pfam" id="PF23244">
    <property type="entry name" value="VWF"/>
    <property type="match status" value="1"/>
</dbReference>
<dbReference type="InterPro" id="IPR036058">
    <property type="entry name" value="Kazal_dom_sf"/>
</dbReference>
<dbReference type="PROSITE" id="PS00018">
    <property type="entry name" value="EF_HAND_1"/>
    <property type="match status" value="1"/>
</dbReference>
<keyword evidence="3 10" id="KW-0732">Signal</keyword>
<dbReference type="InterPro" id="IPR018247">
    <property type="entry name" value="EF_Hand_1_Ca_BS"/>
</dbReference>
<dbReference type="InterPro" id="IPR050653">
    <property type="entry name" value="Prot_Inhib_GrowthFact_Antg"/>
</dbReference>
<keyword evidence="14" id="KW-1185">Reference proteome</keyword>
<keyword evidence="2" id="KW-0358">Heparin-binding</keyword>
<dbReference type="GO" id="GO:0030154">
    <property type="term" value="P:cell differentiation"/>
    <property type="evidence" value="ECO:0007669"/>
    <property type="project" value="TreeGrafter"/>
</dbReference>
<dbReference type="PROSITE" id="PS51465">
    <property type="entry name" value="KAZAL_2"/>
    <property type="match status" value="1"/>
</dbReference>
<organism evidence="13 14">
    <name type="scientific">Cherax quadricarinatus</name>
    <name type="common">Australian red claw crayfish</name>
    <dbReference type="NCBI Taxonomy" id="27406"/>
    <lineage>
        <taxon>Eukaryota</taxon>
        <taxon>Metazoa</taxon>
        <taxon>Ecdysozoa</taxon>
        <taxon>Arthropoda</taxon>
        <taxon>Crustacea</taxon>
        <taxon>Multicrustacea</taxon>
        <taxon>Malacostraca</taxon>
        <taxon>Eumalacostraca</taxon>
        <taxon>Eucarida</taxon>
        <taxon>Decapoda</taxon>
        <taxon>Pleocyemata</taxon>
        <taxon>Astacidea</taxon>
        <taxon>Parastacoidea</taxon>
        <taxon>Parastacidae</taxon>
        <taxon>Cherax</taxon>
    </lineage>
</organism>
<proteinExistence type="predicted"/>
<evidence type="ECO:0000256" key="9">
    <source>
        <dbReference type="SAM" id="MobiDB-lite"/>
    </source>
</evidence>
<dbReference type="PANTHER" id="PTHR10913:SF81">
    <property type="entry name" value="KAZAL-LIKE DOMAIN-CONTAINING PROTEIN"/>
    <property type="match status" value="1"/>
</dbReference>
<dbReference type="InterPro" id="IPR011992">
    <property type="entry name" value="EF-hand-dom_pair"/>
</dbReference>
<feature type="signal peptide" evidence="10">
    <location>
        <begin position="1"/>
        <end position="15"/>
    </location>
</feature>
<dbReference type="GO" id="GO:0005615">
    <property type="term" value="C:extracellular space"/>
    <property type="evidence" value="ECO:0007669"/>
    <property type="project" value="TreeGrafter"/>
</dbReference>
<feature type="domain" description="Kazal-like" evidence="12">
    <location>
        <begin position="46"/>
        <end position="93"/>
    </location>
</feature>
<dbReference type="GO" id="GO:0005509">
    <property type="term" value="F:calcium ion binding"/>
    <property type="evidence" value="ECO:0007669"/>
    <property type="project" value="InterPro"/>
</dbReference>
<reference evidence="13 14" key="1">
    <citation type="journal article" date="2024" name="BMC Genomics">
        <title>Genome assembly of redclaw crayfish (Cherax quadricarinatus) provides insights into its immune adaptation and hypoxia tolerance.</title>
        <authorList>
            <person name="Liu Z."/>
            <person name="Zheng J."/>
            <person name="Li H."/>
            <person name="Fang K."/>
            <person name="Wang S."/>
            <person name="He J."/>
            <person name="Zhou D."/>
            <person name="Weng S."/>
            <person name="Chi M."/>
            <person name="Gu Z."/>
            <person name="He J."/>
            <person name="Li F."/>
            <person name="Wang M."/>
        </authorList>
    </citation>
    <scope>NUCLEOTIDE SEQUENCE [LARGE SCALE GENOMIC DNA]</scope>
    <source>
        <strain evidence="13">ZL_2023a</strain>
    </source>
</reference>
<sequence>MRLLIVCVAVASAVAFELRDRRDVCDNVDCRAGRECVVSQGVAHCQCVQSCPERYAPVCGSDGTSYDNHCLLHRHACLSGEHIKVTNKGFCKTVKQVKKKPEKKEDIAVCYSTQRDALLLVVGKHWQATLADQPWHVSGMTYRESLWGRFFTCDADKDNYLNSDELLNCTLGAFFMARPEQDEELTRALCVDAIVDVADTNRDWRLDFEEFTTMLSPDFRPAHKLCSLDGKKYNDGEDVHVDGNHCICAVGSWVCTSPDTTSKDTNKKKFGLQDFSDTDDDYNDLDDDDYDLSSENNEDYVIDEDEDEEYLEELFDDLLDKLRKHRKQQQHHNRL</sequence>
<dbReference type="AlphaFoldDB" id="A0AAW0WWI1"/>
<dbReference type="FunFam" id="3.30.60.30:FF:000024">
    <property type="entry name" value="Transmembrane agrin"/>
    <property type="match status" value="1"/>
</dbReference>
<dbReference type="PANTHER" id="PTHR10913">
    <property type="entry name" value="FOLLISTATIN-RELATED"/>
    <property type="match status" value="1"/>
</dbReference>
<comment type="function">
    <text evidence="7">Secreted glycoprotein that is involved in various physiological processes, such as angiogenesis, regulation of the immune response, cell proliferation and differentiation. Plays a role in the development of the central nervous system, skeletal system, lungs, and ureter. Promotes endothelial cell survival, migration and differentiation into network structures in an AKT-dependent manner. Also promotes survival of cardiac myocytes. Initiates various signaling cascades by activating different receptors on the cell surface such as DIP2A, TLR4 or BMP receptors.</text>
</comment>
<dbReference type="SUPFAM" id="SSF47473">
    <property type="entry name" value="EF-hand"/>
    <property type="match status" value="1"/>
</dbReference>
<evidence type="ECO:0000256" key="5">
    <source>
        <dbReference type="ARBA" id="ARBA00023157"/>
    </source>
</evidence>
<dbReference type="CDD" id="cd00104">
    <property type="entry name" value="KAZAL_FS"/>
    <property type="match status" value="1"/>
</dbReference>
<dbReference type="Pfam" id="PF23564">
    <property type="entry name" value="EF-hand_FSTL1"/>
    <property type="match status" value="1"/>
</dbReference>
<name>A0AAW0WWI1_CHEQU</name>
<feature type="region of interest" description="Disordered" evidence="9">
    <location>
        <begin position="279"/>
        <end position="298"/>
    </location>
</feature>
<dbReference type="InterPro" id="IPR057020">
    <property type="entry name" value="EF-hand_FSTL1"/>
</dbReference>
<dbReference type="PROSITE" id="PS50222">
    <property type="entry name" value="EF_HAND_2"/>
    <property type="match status" value="1"/>
</dbReference>
<evidence type="ECO:0000256" key="7">
    <source>
        <dbReference type="ARBA" id="ARBA00045812"/>
    </source>
</evidence>
<evidence type="ECO:0000256" key="6">
    <source>
        <dbReference type="ARBA" id="ARBA00042478"/>
    </source>
</evidence>
<evidence type="ECO:0000259" key="11">
    <source>
        <dbReference type="PROSITE" id="PS50222"/>
    </source>
</evidence>
<evidence type="ECO:0000313" key="14">
    <source>
        <dbReference type="Proteomes" id="UP001445076"/>
    </source>
</evidence>
<dbReference type="Gene3D" id="3.30.60.30">
    <property type="match status" value="1"/>
</dbReference>
<keyword evidence="4" id="KW-0106">Calcium</keyword>
<evidence type="ECO:0000313" key="13">
    <source>
        <dbReference type="EMBL" id="KAK8732369.1"/>
    </source>
</evidence>
<evidence type="ECO:0000256" key="3">
    <source>
        <dbReference type="ARBA" id="ARBA00022729"/>
    </source>
</evidence>
<keyword evidence="5" id="KW-1015">Disulfide bond</keyword>
<dbReference type="InterPro" id="IPR002350">
    <property type="entry name" value="Kazal_dom"/>
</dbReference>
<dbReference type="InterPro" id="IPR002048">
    <property type="entry name" value="EF_hand_dom"/>
</dbReference>
<comment type="subunit">
    <text evidence="8">Homodimer. Interacts with SCN10A. Interacts with DIP2A; DIP2A may act as a cell surface receptor for FSTL1. Interacts with BMP4. Interacts with CD14; this interaction promotes TL4-mediated signaling cascade.</text>
</comment>
<accession>A0AAW0WWI1</accession>
<dbReference type="GO" id="GO:0030510">
    <property type="term" value="P:regulation of BMP signaling pathway"/>
    <property type="evidence" value="ECO:0007669"/>
    <property type="project" value="TreeGrafter"/>
</dbReference>
<dbReference type="GO" id="GO:0008201">
    <property type="term" value="F:heparin binding"/>
    <property type="evidence" value="ECO:0007669"/>
    <property type="project" value="UniProtKB-KW"/>
</dbReference>
<evidence type="ECO:0000256" key="4">
    <source>
        <dbReference type="ARBA" id="ARBA00022837"/>
    </source>
</evidence>
<dbReference type="Proteomes" id="UP001445076">
    <property type="component" value="Unassembled WGS sequence"/>
</dbReference>
<comment type="caution">
    <text evidence="13">The sequence shown here is derived from an EMBL/GenBank/DDBJ whole genome shotgun (WGS) entry which is preliminary data.</text>
</comment>
<evidence type="ECO:0000256" key="8">
    <source>
        <dbReference type="ARBA" id="ARBA00046973"/>
    </source>
</evidence>
<evidence type="ECO:0000256" key="2">
    <source>
        <dbReference type="ARBA" id="ARBA00022674"/>
    </source>
</evidence>
<dbReference type="Pfam" id="PF07648">
    <property type="entry name" value="Kazal_2"/>
    <property type="match status" value="1"/>
</dbReference>
<protein>
    <recommendedName>
        <fullName evidence="1">Follistatin-related protein 1</fullName>
    </recommendedName>
    <alternativeName>
        <fullName evidence="6">Follistatin-like protein 1</fullName>
    </alternativeName>
</protein>